<keyword evidence="6 7" id="KW-0472">Membrane</keyword>
<keyword evidence="3" id="KW-1003">Cell membrane</keyword>
<feature type="transmembrane region" description="Helical" evidence="7">
    <location>
        <begin position="89"/>
        <end position="109"/>
    </location>
</feature>
<evidence type="ECO:0000256" key="3">
    <source>
        <dbReference type="ARBA" id="ARBA00022475"/>
    </source>
</evidence>
<dbReference type="AlphaFoldDB" id="A0A212L9F0"/>
<dbReference type="EMBL" id="FMJC01000002">
    <property type="protein sequence ID" value="SCM74138.1"/>
    <property type="molecule type" value="Genomic_DNA"/>
</dbReference>
<dbReference type="PANTHER" id="PTHR30506:SF3">
    <property type="entry name" value="UPF0126 INNER MEMBRANE PROTEIN YADS-RELATED"/>
    <property type="match status" value="1"/>
</dbReference>
<dbReference type="GO" id="GO:0005886">
    <property type="term" value="C:plasma membrane"/>
    <property type="evidence" value="ECO:0007669"/>
    <property type="project" value="UniProtKB-SubCell"/>
</dbReference>
<evidence type="ECO:0000256" key="1">
    <source>
        <dbReference type="ARBA" id="ARBA00004651"/>
    </source>
</evidence>
<evidence type="ECO:0000256" key="5">
    <source>
        <dbReference type="ARBA" id="ARBA00022989"/>
    </source>
</evidence>
<feature type="transmembrane region" description="Helical" evidence="7">
    <location>
        <begin position="65"/>
        <end position="82"/>
    </location>
</feature>
<dbReference type="InterPro" id="IPR005115">
    <property type="entry name" value="Gly_transporter"/>
</dbReference>
<reference evidence="9" key="1">
    <citation type="submission" date="2016-08" db="EMBL/GenBank/DDBJ databases">
        <authorList>
            <person name="Seilhamer J.J."/>
        </authorList>
    </citation>
    <scope>NUCLEOTIDE SEQUENCE</scope>
    <source>
        <strain evidence="9">86-1</strain>
    </source>
</reference>
<protein>
    <recommendedName>
        <fullName evidence="8">Glycine transporter domain-containing protein</fullName>
    </recommendedName>
</protein>
<feature type="transmembrane region" description="Helical" evidence="7">
    <location>
        <begin position="115"/>
        <end position="137"/>
    </location>
</feature>
<evidence type="ECO:0000256" key="4">
    <source>
        <dbReference type="ARBA" id="ARBA00022692"/>
    </source>
</evidence>
<gene>
    <name evidence="9" type="ORF">KL86DES1_21754</name>
</gene>
<comment type="similarity">
    <text evidence="2">Belongs to the UPF0126 family.</text>
</comment>
<feature type="transmembrane region" description="Helical" evidence="7">
    <location>
        <begin position="6"/>
        <end position="24"/>
    </location>
</feature>
<feature type="transmembrane region" description="Helical" evidence="7">
    <location>
        <begin position="172"/>
        <end position="190"/>
    </location>
</feature>
<feature type="transmembrane region" description="Helical" evidence="7">
    <location>
        <begin position="31"/>
        <end position="50"/>
    </location>
</feature>
<evidence type="ECO:0000256" key="2">
    <source>
        <dbReference type="ARBA" id="ARBA00008193"/>
    </source>
</evidence>
<keyword evidence="4 7" id="KW-0812">Transmembrane</keyword>
<organism evidence="9">
    <name type="scientific">uncultured Desulfovibrio sp</name>
    <dbReference type="NCBI Taxonomy" id="167968"/>
    <lineage>
        <taxon>Bacteria</taxon>
        <taxon>Pseudomonadati</taxon>
        <taxon>Thermodesulfobacteriota</taxon>
        <taxon>Desulfovibrionia</taxon>
        <taxon>Desulfovibrionales</taxon>
        <taxon>Desulfovibrionaceae</taxon>
        <taxon>Desulfovibrio</taxon>
        <taxon>environmental samples</taxon>
    </lineage>
</organism>
<evidence type="ECO:0000256" key="7">
    <source>
        <dbReference type="SAM" id="Phobius"/>
    </source>
</evidence>
<dbReference type="RefSeq" id="WP_179981032.1">
    <property type="nucleotide sequence ID" value="NZ_LT608333.1"/>
</dbReference>
<sequence>MTQDLLLYVFDLAASFMLAAAASCRARSGGSHFSGAAVLACLVGLAAPLLREGLLGHPLLALNRGDYLAAALVGGLAGILVGRWRRSWLVFYWLDSLGLGLAAGVATVAGLYSGLGVTGCLILGVLTALTGGFVRDVALGDMARLVEDYLYATAAALGAMLALATLMYGKMPPWQCALAGCGLVLVLRALRLRKGGFGAV</sequence>
<evidence type="ECO:0000259" key="8">
    <source>
        <dbReference type="Pfam" id="PF03458"/>
    </source>
</evidence>
<dbReference type="PANTHER" id="PTHR30506">
    <property type="entry name" value="INNER MEMBRANE PROTEIN"/>
    <property type="match status" value="1"/>
</dbReference>
<evidence type="ECO:0000313" key="9">
    <source>
        <dbReference type="EMBL" id="SCM74138.1"/>
    </source>
</evidence>
<evidence type="ECO:0000256" key="6">
    <source>
        <dbReference type="ARBA" id="ARBA00023136"/>
    </source>
</evidence>
<accession>A0A212L9F0</accession>
<name>A0A212L9F0_9BACT</name>
<proteinExistence type="inferred from homology"/>
<comment type="subcellular location">
    <subcellularLocation>
        <location evidence="1">Cell membrane</location>
        <topology evidence="1">Multi-pass membrane protein</topology>
    </subcellularLocation>
</comment>
<feature type="domain" description="Glycine transporter" evidence="8">
    <location>
        <begin position="92"/>
        <end position="164"/>
    </location>
</feature>
<keyword evidence="5 7" id="KW-1133">Transmembrane helix</keyword>
<feature type="transmembrane region" description="Helical" evidence="7">
    <location>
        <begin position="149"/>
        <end position="166"/>
    </location>
</feature>
<dbReference type="Pfam" id="PF03458">
    <property type="entry name" value="Gly_transporter"/>
    <property type="match status" value="1"/>
</dbReference>